<keyword evidence="1" id="KW-0812">Transmembrane</keyword>
<dbReference type="AlphaFoldDB" id="A0A939PGU4"/>
<dbReference type="RefSeq" id="WP_208260417.1">
    <property type="nucleotide sequence ID" value="NZ_JAGEOJ010000016.1"/>
</dbReference>
<organism evidence="2 3">
    <name type="scientific">Actinomadura barringtoniae</name>
    <dbReference type="NCBI Taxonomy" id="1427535"/>
    <lineage>
        <taxon>Bacteria</taxon>
        <taxon>Bacillati</taxon>
        <taxon>Actinomycetota</taxon>
        <taxon>Actinomycetes</taxon>
        <taxon>Streptosporangiales</taxon>
        <taxon>Thermomonosporaceae</taxon>
        <taxon>Actinomadura</taxon>
    </lineage>
</organism>
<evidence type="ECO:0000256" key="1">
    <source>
        <dbReference type="SAM" id="Phobius"/>
    </source>
</evidence>
<protein>
    <submittedName>
        <fullName evidence="2">Uncharacterized protein</fullName>
    </submittedName>
</protein>
<keyword evidence="1" id="KW-0472">Membrane</keyword>
<reference evidence="2" key="1">
    <citation type="submission" date="2021-03" db="EMBL/GenBank/DDBJ databases">
        <authorList>
            <person name="Kanchanasin P."/>
            <person name="Saeng-In P."/>
            <person name="Phongsopitanun W."/>
            <person name="Yuki M."/>
            <person name="Kudo T."/>
            <person name="Ohkuma M."/>
            <person name="Tanasupawat S."/>
        </authorList>
    </citation>
    <scope>NUCLEOTIDE SEQUENCE</scope>
    <source>
        <strain evidence="2">GKU 128</strain>
    </source>
</reference>
<keyword evidence="3" id="KW-1185">Reference proteome</keyword>
<evidence type="ECO:0000313" key="3">
    <source>
        <dbReference type="Proteomes" id="UP000669179"/>
    </source>
</evidence>
<feature type="transmembrane region" description="Helical" evidence="1">
    <location>
        <begin position="14"/>
        <end position="41"/>
    </location>
</feature>
<dbReference type="PROSITE" id="PS51257">
    <property type="entry name" value="PROKAR_LIPOPROTEIN"/>
    <property type="match status" value="1"/>
</dbReference>
<name>A0A939PGU4_9ACTN</name>
<gene>
    <name evidence="2" type="ORF">J4573_35345</name>
</gene>
<dbReference type="Proteomes" id="UP000669179">
    <property type="component" value="Unassembled WGS sequence"/>
</dbReference>
<evidence type="ECO:0000313" key="2">
    <source>
        <dbReference type="EMBL" id="MBO2452411.1"/>
    </source>
</evidence>
<feature type="transmembrane region" description="Helical" evidence="1">
    <location>
        <begin position="47"/>
        <end position="65"/>
    </location>
</feature>
<proteinExistence type="predicted"/>
<accession>A0A939PGU4</accession>
<dbReference type="EMBL" id="JAGEOJ010000016">
    <property type="protein sequence ID" value="MBO2452411.1"/>
    <property type="molecule type" value="Genomic_DNA"/>
</dbReference>
<keyword evidence="1" id="KW-1133">Transmembrane helix</keyword>
<comment type="caution">
    <text evidence="2">The sequence shown here is derived from an EMBL/GenBank/DDBJ whole genome shotgun (WGS) entry which is preliminary data.</text>
</comment>
<sequence length="138" mass="15210">MSRLRKADEVLGRVLYVLMLAFVAVSCLALLASVVLIVAGIFLPNPWPALGITGVIALPILWLLYGGRSKPLPEAWHKRECLTCGHAQASHVDGKLGCQQEVAPFYTDTTTWFDGEIIKSEHGQPCGCTGFHYRWRTS</sequence>